<dbReference type="PROSITE" id="PS00490">
    <property type="entry name" value="MOLYBDOPTERIN_PROK_2"/>
    <property type="match status" value="1"/>
</dbReference>
<evidence type="ECO:0000256" key="2">
    <source>
        <dbReference type="ARBA" id="ARBA00010312"/>
    </source>
</evidence>
<evidence type="ECO:0000256" key="3">
    <source>
        <dbReference type="ARBA" id="ARBA00022505"/>
    </source>
</evidence>
<dbReference type="InterPro" id="IPR006655">
    <property type="entry name" value="Mopterin_OxRdtase_prok_CS"/>
</dbReference>
<dbReference type="InterPro" id="IPR050612">
    <property type="entry name" value="Prok_Mopterin_Oxidored"/>
</dbReference>
<evidence type="ECO:0000256" key="5">
    <source>
        <dbReference type="ARBA" id="ARBA00023002"/>
    </source>
</evidence>
<dbReference type="InterPro" id="IPR006963">
    <property type="entry name" value="Mopterin_OxRdtase_4Fe-4S_dom"/>
</dbReference>
<evidence type="ECO:0000256" key="7">
    <source>
        <dbReference type="ARBA" id="ARBA00023014"/>
    </source>
</evidence>
<reference evidence="9 10" key="1">
    <citation type="submission" date="2020-08" db="EMBL/GenBank/DDBJ databases">
        <title>Genome sequencing of Purple Non-Sulfur Bacteria from various extreme environments.</title>
        <authorList>
            <person name="Mayer M."/>
        </authorList>
    </citation>
    <scope>NUCLEOTIDE SEQUENCE [LARGE SCALE GENOMIC DNA]</scope>
    <source>
        <strain evidence="9 10">JA135</strain>
    </source>
</reference>
<keyword evidence="5" id="KW-0560">Oxidoreductase</keyword>
<gene>
    <name evidence="9" type="ORF">GGD88_001464</name>
</gene>
<dbReference type="Gene3D" id="2.20.25.90">
    <property type="entry name" value="ADC-like domains"/>
    <property type="match status" value="1"/>
</dbReference>
<protein>
    <submittedName>
        <fullName evidence="9">Anaerobic selenocysteine-containing dehydrogenase</fullName>
    </submittedName>
</protein>
<dbReference type="Pfam" id="PF00384">
    <property type="entry name" value="Molybdopterin"/>
    <property type="match status" value="1"/>
</dbReference>
<dbReference type="Proteomes" id="UP000555728">
    <property type="component" value="Unassembled WGS sequence"/>
</dbReference>
<keyword evidence="6" id="KW-0408">Iron</keyword>
<dbReference type="GO" id="GO:0043546">
    <property type="term" value="F:molybdopterin cofactor binding"/>
    <property type="evidence" value="ECO:0007669"/>
    <property type="project" value="InterPro"/>
</dbReference>
<dbReference type="Gene3D" id="2.40.40.20">
    <property type="match status" value="1"/>
</dbReference>
<comment type="caution">
    <text evidence="9">The sequence shown here is derived from an EMBL/GenBank/DDBJ whole genome shotgun (WGS) entry which is preliminary data.</text>
</comment>
<keyword evidence="7" id="KW-0411">Iron-sulfur</keyword>
<accession>A0A7W6S000</accession>
<dbReference type="Pfam" id="PF04879">
    <property type="entry name" value="Molybdop_Fe4S4"/>
    <property type="match status" value="1"/>
</dbReference>
<keyword evidence="3" id="KW-0500">Molybdenum</keyword>
<keyword evidence="4" id="KW-0479">Metal-binding</keyword>
<dbReference type="AlphaFoldDB" id="A0A7W6S000"/>
<dbReference type="Pfam" id="PF01568">
    <property type="entry name" value="Molydop_binding"/>
    <property type="match status" value="1"/>
</dbReference>
<dbReference type="CDD" id="cd02766">
    <property type="entry name" value="MopB_3"/>
    <property type="match status" value="1"/>
</dbReference>
<evidence type="ECO:0000313" key="10">
    <source>
        <dbReference type="Proteomes" id="UP000555728"/>
    </source>
</evidence>
<keyword evidence="10" id="KW-1185">Reference proteome</keyword>
<comment type="cofactor">
    <cofactor evidence="1">
        <name>Mo-bis(molybdopterin guanine dinucleotide)</name>
        <dbReference type="ChEBI" id="CHEBI:60539"/>
    </cofactor>
</comment>
<dbReference type="SUPFAM" id="SSF50692">
    <property type="entry name" value="ADC-like"/>
    <property type="match status" value="1"/>
</dbReference>
<evidence type="ECO:0000256" key="6">
    <source>
        <dbReference type="ARBA" id="ARBA00023004"/>
    </source>
</evidence>
<evidence type="ECO:0000256" key="1">
    <source>
        <dbReference type="ARBA" id="ARBA00001942"/>
    </source>
</evidence>
<name>A0A7W6S000_9PROT</name>
<evidence type="ECO:0000313" key="9">
    <source>
        <dbReference type="EMBL" id="MBB4285744.1"/>
    </source>
</evidence>
<dbReference type="EMBL" id="JACIGI010000009">
    <property type="protein sequence ID" value="MBB4285744.1"/>
    <property type="molecule type" value="Genomic_DNA"/>
</dbReference>
<dbReference type="InterPro" id="IPR006657">
    <property type="entry name" value="MoPterin_dinucl-bd_dom"/>
</dbReference>
<dbReference type="PANTHER" id="PTHR43742">
    <property type="entry name" value="TRIMETHYLAMINE-N-OXIDE REDUCTASE"/>
    <property type="match status" value="1"/>
</dbReference>
<dbReference type="PANTHER" id="PTHR43742:SF6">
    <property type="entry name" value="OXIDOREDUCTASE YYAE-RELATED"/>
    <property type="match status" value="1"/>
</dbReference>
<organism evidence="9 10">
    <name type="scientific">Roseospira goensis</name>
    <dbReference type="NCBI Taxonomy" id="391922"/>
    <lineage>
        <taxon>Bacteria</taxon>
        <taxon>Pseudomonadati</taxon>
        <taxon>Pseudomonadota</taxon>
        <taxon>Alphaproteobacteria</taxon>
        <taxon>Rhodospirillales</taxon>
        <taxon>Rhodospirillaceae</taxon>
        <taxon>Roseospira</taxon>
    </lineage>
</organism>
<comment type="similarity">
    <text evidence="2">Belongs to the prokaryotic molybdopterin-containing oxidoreductase family.</text>
</comment>
<dbReference type="Gene3D" id="3.40.228.10">
    <property type="entry name" value="Dimethylsulfoxide Reductase, domain 2"/>
    <property type="match status" value="1"/>
</dbReference>
<dbReference type="GO" id="GO:0016491">
    <property type="term" value="F:oxidoreductase activity"/>
    <property type="evidence" value="ECO:0007669"/>
    <property type="project" value="UniProtKB-KW"/>
</dbReference>
<dbReference type="SMART" id="SM00926">
    <property type="entry name" value="Molybdop_Fe4S4"/>
    <property type="match status" value="1"/>
</dbReference>
<dbReference type="Gene3D" id="3.30.2070.10">
    <property type="entry name" value="Formate dehydrogenase/DMSO reductase"/>
    <property type="match status" value="1"/>
</dbReference>
<dbReference type="PROSITE" id="PS51669">
    <property type="entry name" value="4FE4S_MOW_BIS_MGD"/>
    <property type="match status" value="1"/>
</dbReference>
<dbReference type="InterPro" id="IPR006656">
    <property type="entry name" value="Mopterin_OxRdtase"/>
</dbReference>
<feature type="domain" description="4Fe-4S Mo/W bis-MGD-type" evidence="8">
    <location>
        <begin position="3"/>
        <end position="61"/>
    </location>
</feature>
<dbReference type="Gene3D" id="3.40.50.740">
    <property type="match status" value="1"/>
</dbReference>
<evidence type="ECO:0000256" key="4">
    <source>
        <dbReference type="ARBA" id="ARBA00022723"/>
    </source>
</evidence>
<dbReference type="InterPro" id="IPR009010">
    <property type="entry name" value="Asp_de-COase-like_dom_sf"/>
</dbReference>
<dbReference type="SUPFAM" id="SSF53706">
    <property type="entry name" value="Formate dehydrogenase/DMSO reductase, domains 1-3"/>
    <property type="match status" value="1"/>
</dbReference>
<dbReference type="GO" id="GO:0046872">
    <property type="term" value="F:metal ion binding"/>
    <property type="evidence" value="ECO:0007669"/>
    <property type="project" value="UniProtKB-KW"/>
</dbReference>
<evidence type="ECO:0000259" key="8">
    <source>
        <dbReference type="PROSITE" id="PS51669"/>
    </source>
</evidence>
<sequence>MAVETVRSTCPHDCPSVCALSVERPAPDCIGRVHGSRANPYTDGVICAKVARYAERVHNPDRLTTPLLRDGPKGSGRFRPIGWDEALDRVAEAFDAARRRHGPQALWPYHYAGTMGLVQRDGLDRMRHLLGTSLQDSTICIALADAGWSAGVGAKRGVDPREMAESDVIVLWGLNAVHTQVNVMHWVAKARKGRGARLVVVDPYRNATAEKADLHLMLRPGTDAALACAVMHVLFRDGFADRAYLARFTDDPAGLEAHLADRTPAWAAAITGLSVAQIEGFARLYGGTKRAFLRLGYGFTRSRNGAAAMHAVSCLPAVTGAWAHRGGGALYSMSGLMPVDMGLITAADRRDPGQRWLDQSRIGAVLTGDRAALGDGPPVHAMLIQNTNPMVVAPDSGTVAQGFARDDLFVCVHEQIMTETARMADVVLPATTFLEHDDLYKAGGHSFLQVGLRAIDPVGEARCNHDVVTALLARLDAPAHPAAALTAREMVEETLRRSGLPPAEEIAATGGHDCDAGFEAQHFLSGFGHADGRFRFHAAWQGAQAAVMPDLPDQLAVIEAADADHPYRLVTAPARNFLNTSFNETPSSRRQEGRPEVFVHPDDADALGLADGDLARIGNGRASVALHVRRFAGLHPGTLVVESLWPNAAFVEGVGINALVGSDPGPPNGGAAFHDSAVWLRPAAAARAGGDQAAA</sequence>
<proteinExistence type="inferred from homology"/>
<dbReference type="GO" id="GO:0051536">
    <property type="term" value="F:iron-sulfur cluster binding"/>
    <property type="evidence" value="ECO:0007669"/>
    <property type="project" value="UniProtKB-KW"/>
</dbReference>
<dbReference type="CDD" id="cd02786">
    <property type="entry name" value="MopB_CT_3"/>
    <property type="match status" value="1"/>
</dbReference>
<dbReference type="InterPro" id="IPR037920">
    <property type="entry name" value="YoaE_C"/>
</dbReference>
<dbReference type="RefSeq" id="WP_184433470.1">
    <property type="nucleotide sequence ID" value="NZ_JACIGI010000009.1"/>
</dbReference>